<dbReference type="InterPro" id="IPR027417">
    <property type="entry name" value="P-loop_NTPase"/>
</dbReference>
<feature type="transmembrane region" description="Helical" evidence="2">
    <location>
        <begin position="156"/>
        <end position="177"/>
    </location>
</feature>
<feature type="compositionally biased region" description="Low complexity" evidence="1">
    <location>
        <begin position="1"/>
        <end position="20"/>
    </location>
</feature>
<dbReference type="Proteomes" id="UP000593998">
    <property type="component" value="Chromosome"/>
</dbReference>
<feature type="domain" description="YobI-like P-loop NTPase" evidence="3">
    <location>
        <begin position="61"/>
        <end position="470"/>
    </location>
</feature>
<feature type="region of interest" description="Disordered" evidence="1">
    <location>
        <begin position="316"/>
        <end position="335"/>
    </location>
</feature>
<evidence type="ECO:0000313" key="5">
    <source>
        <dbReference type="Proteomes" id="UP000593998"/>
    </source>
</evidence>
<sequence length="949" mass="104741">MSEATPREAAGAADGATGRDTVPERAEVDAASGASVPAARRAAPALASLAPEFVHSQHQSYLQRLTAALDDERNRNIALTGRYGAGKSSILGKYVELHPDTSLRLAISSLGPNDEGTSLTNRIQKEVVKQLIYNAKPSTLQRSQFRRPAELPLRKAILQAGAVLAPLALVLVLMGWLPTPEVAKSAHPLLRGLVWFLLAGIVLAAGAGLRLLTHEKFFVSDLAAGGATVKLSEKKLTYFDEYLDLIVNYFDSEDIDVVIFEDLDRFDDPQIFEALRELNTLLNGPKRGKARSGRPLRFVYAVRDSLFEKIGATPERAGRAPAAGDGISDTEVKDGSDAAATTANVSLRAAWRDDAATLETVRANRTKFFEVVIPIVPFISHRNARDLLKNLLDDAGVNIERRLIDLVARHCTDMRLLRNMVNEYLVFAERLLHGENRAPELDETKLFALVAYKNFHMEDFENIARRTSALDVLYDDRRGIIRLGVEELEDRKRAVLKAGARPASVQPFISEMAKRLDAVASTLLDLKGFPGSEMVYRVGDQDYTTSSAATAGFWDDVIDTASLTLMRRRPRYTDEQVGSLDQHRLTNLYPELFEGRWEERNEKSAQTEAARLDAQIAALRGAGFRDLNDSIESYTMRKPLAGTGGPGTVAWEAAAARDTSTETVTLADRVHELLDSELARDLVRGGHIDLNYSVYAAQFYGSFTGIDVHTFLIQTEQNNGTDIDYKFSSPNAVQHLLAEASADFTTSVSAFNTDVLDWLLNTDHSGADDVIEHLMRVHDTSDIARRFMATYLTSGKARSAFVARLAHEEWRPVFTYLVTSTDVPDDVRVELVDAALRATSATTIRAFDTPADVAHFVLSRYQQMSAYTDPHEGVVADAAAALLVRVRRAPAPPARTRRRCAPTRRKVGPVRTQRPEPAPRRTRRRPRGPRPATRSGTGYRLPLLLAQPG</sequence>
<evidence type="ECO:0000256" key="1">
    <source>
        <dbReference type="SAM" id="MobiDB-lite"/>
    </source>
</evidence>
<reference evidence="4 5" key="1">
    <citation type="submission" date="2020-10" db="EMBL/GenBank/DDBJ databases">
        <title>Janibacter indicus TT2 genome sequence.</title>
        <authorList>
            <person name="Lee K."/>
            <person name="Ganzorig M."/>
        </authorList>
    </citation>
    <scope>NUCLEOTIDE SEQUENCE [LARGE SCALE GENOMIC DNA]</scope>
    <source>
        <strain evidence="4 5">TT2</strain>
    </source>
</reference>
<keyword evidence="2" id="KW-0472">Membrane</keyword>
<dbReference type="InterPro" id="IPR048428">
    <property type="entry name" value="YobI-NTPase"/>
</dbReference>
<dbReference type="Pfam" id="PF20693">
    <property type="entry name" value="YobI-ATPase"/>
    <property type="match status" value="1"/>
</dbReference>
<proteinExistence type="predicted"/>
<keyword evidence="2" id="KW-0812">Transmembrane</keyword>
<evidence type="ECO:0000313" key="4">
    <source>
        <dbReference type="EMBL" id="QOK24205.1"/>
    </source>
</evidence>
<protein>
    <recommendedName>
        <fullName evidence="3">YobI-like P-loop NTPase domain-containing protein</fullName>
    </recommendedName>
</protein>
<dbReference type="AlphaFoldDB" id="A0A7L9J5C2"/>
<feature type="transmembrane region" description="Helical" evidence="2">
    <location>
        <begin position="189"/>
        <end position="212"/>
    </location>
</feature>
<dbReference type="SUPFAM" id="SSF52540">
    <property type="entry name" value="P-loop containing nucleoside triphosphate hydrolases"/>
    <property type="match status" value="1"/>
</dbReference>
<keyword evidence="2" id="KW-1133">Transmembrane helix</keyword>
<feature type="region of interest" description="Disordered" evidence="1">
    <location>
        <begin position="890"/>
        <end position="949"/>
    </location>
</feature>
<dbReference type="EMBL" id="CP062789">
    <property type="protein sequence ID" value="QOK24205.1"/>
    <property type="molecule type" value="Genomic_DNA"/>
</dbReference>
<evidence type="ECO:0000256" key="2">
    <source>
        <dbReference type="SAM" id="Phobius"/>
    </source>
</evidence>
<accession>A0A7L9J5C2</accession>
<evidence type="ECO:0000259" key="3">
    <source>
        <dbReference type="Pfam" id="PF20693"/>
    </source>
</evidence>
<dbReference type="RefSeq" id="WP_192912034.1">
    <property type="nucleotide sequence ID" value="NZ_CP062789.1"/>
</dbReference>
<gene>
    <name evidence="4" type="ORF">IGS73_07555</name>
</gene>
<name>A0A7L9J5C2_9MICO</name>
<organism evidence="4 5">
    <name type="scientific">Janibacter indicus</name>
    <dbReference type="NCBI Taxonomy" id="857417"/>
    <lineage>
        <taxon>Bacteria</taxon>
        <taxon>Bacillati</taxon>
        <taxon>Actinomycetota</taxon>
        <taxon>Actinomycetes</taxon>
        <taxon>Micrococcales</taxon>
        <taxon>Intrasporangiaceae</taxon>
        <taxon>Janibacter</taxon>
    </lineage>
</organism>
<feature type="compositionally biased region" description="Basic residues" evidence="1">
    <location>
        <begin position="895"/>
        <end position="908"/>
    </location>
</feature>
<feature type="region of interest" description="Disordered" evidence="1">
    <location>
        <begin position="1"/>
        <end position="36"/>
    </location>
</feature>